<dbReference type="STRING" id="104259.A0A0F7VA02"/>
<dbReference type="PROSITE" id="PS51891">
    <property type="entry name" value="CENP_V_GFA"/>
    <property type="match status" value="2"/>
</dbReference>
<evidence type="ECO:0000256" key="4">
    <source>
        <dbReference type="ARBA" id="ARBA00023239"/>
    </source>
</evidence>
<evidence type="ECO:0000256" key="2">
    <source>
        <dbReference type="ARBA" id="ARBA00022723"/>
    </source>
</evidence>
<protein>
    <recommendedName>
        <fullName evidence="5">CENP-V/GFA domain-containing protein</fullName>
    </recommendedName>
</protein>
<dbReference type="InterPro" id="IPR006913">
    <property type="entry name" value="CENP-V/GFA"/>
</dbReference>
<dbReference type="EMBL" id="CDHK01000003">
    <property type="protein sequence ID" value="CEO58679.1"/>
    <property type="molecule type" value="Genomic_DNA"/>
</dbReference>
<dbReference type="PANTHER" id="PTHR33337:SF32">
    <property type="entry name" value="DUF636 DOMAIN PROTEIN (AFU_ORTHOLOGUE AFUA_7G04120)"/>
    <property type="match status" value="1"/>
</dbReference>
<dbReference type="InterPro" id="IPR011057">
    <property type="entry name" value="Mss4-like_sf"/>
</dbReference>
<gene>
    <name evidence="6" type="ORF">PMG11_03386</name>
</gene>
<evidence type="ECO:0000313" key="6">
    <source>
        <dbReference type="EMBL" id="CEO58679.1"/>
    </source>
</evidence>
<feature type="domain" description="CENP-V/GFA" evidence="5">
    <location>
        <begin position="210"/>
        <end position="354"/>
    </location>
</feature>
<dbReference type="OrthoDB" id="5422068at2759"/>
<proteinExistence type="inferred from homology"/>
<reference evidence="7" key="1">
    <citation type="journal article" date="2015" name="Genome Announc.">
        <title>Draft genome sequence of the fungus Penicillium brasilianum MG11.</title>
        <authorList>
            <person name="Horn F."/>
            <person name="Linde J."/>
            <person name="Mattern D.J."/>
            <person name="Walther G."/>
            <person name="Guthke R."/>
            <person name="Brakhage A.A."/>
            <person name="Valiante V."/>
        </authorList>
    </citation>
    <scope>NUCLEOTIDE SEQUENCE [LARGE SCALE GENOMIC DNA]</scope>
    <source>
        <strain evidence="7">MG11</strain>
    </source>
</reference>
<evidence type="ECO:0000256" key="1">
    <source>
        <dbReference type="ARBA" id="ARBA00005495"/>
    </source>
</evidence>
<dbReference type="GO" id="GO:0016846">
    <property type="term" value="F:carbon-sulfur lyase activity"/>
    <property type="evidence" value="ECO:0007669"/>
    <property type="project" value="InterPro"/>
</dbReference>
<evidence type="ECO:0000313" key="7">
    <source>
        <dbReference type="Proteomes" id="UP000042958"/>
    </source>
</evidence>
<dbReference type="AlphaFoldDB" id="A0A0F7VA02"/>
<organism evidence="6 7">
    <name type="scientific">Penicillium brasilianum</name>
    <dbReference type="NCBI Taxonomy" id="104259"/>
    <lineage>
        <taxon>Eukaryota</taxon>
        <taxon>Fungi</taxon>
        <taxon>Dikarya</taxon>
        <taxon>Ascomycota</taxon>
        <taxon>Pezizomycotina</taxon>
        <taxon>Eurotiomycetes</taxon>
        <taxon>Eurotiomycetidae</taxon>
        <taxon>Eurotiales</taxon>
        <taxon>Aspergillaceae</taxon>
        <taxon>Penicillium</taxon>
    </lineage>
</organism>
<accession>A0A0F7VA02</accession>
<keyword evidence="3" id="KW-0862">Zinc</keyword>
<evidence type="ECO:0000256" key="3">
    <source>
        <dbReference type="ARBA" id="ARBA00022833"/>
    </source>
</evidence>
<dbReference type="Gene3D" id="3.90.1590.10">
    <property type="entry name" value="glutathione-dependent formaldehyde- activating enzyme (gfa)"/>
    <property type="match status" value="2"/>
</dbReference>
<sequence>MTTTSVTCLCGHIALSIQLDPATDHTQLQLCHCHDCRAVTGLLCSSYYLLQERPPALDTLQEYQESPHVSRFFCRTCGAHVFAQSKPSGRYLVASGVLVDADTPEVHSIQHWKTGDTGDGGLSAYLPQWPSTDISCRLEAEPVPIESSEQGKSAISQTPPASWSSMQDVHNLQARCHCGGIDFFVTPPDESSTQAWSQWPDLLVPFNSEYADLDNGANVTWFLRKGNTKYLAGTCACASCRLHSGFPIQVWAFIPKSNLFNADGSPLTFGSGTMKQYKSSPGVYREFCDRCGATVFWHNDGRPTVIDVSAGLIRGKNARSEELLDWATGRVSFAELAVQNDLVKMLEEGLQQYAKQHEND</sequence>
<dbReference type="SUPFAM" id="SSF51316">
    <property type="entry name" value="Mss4-like"/>
    <property type="match status" value="2"/>
</dbReference>
<dbReference type="PANTHER" id="PTHR33337">
    <property type="entry name" value="GFA DOMAIN-CONTAINING PROTEIN"/>
    <property type="match status" value="1"/>
</dbReference>
<keyword evidence="2" id="KW-0479">Metal-binding</keyword>
<evidence type="ECO:0000259" key="5">
    <source>
        <dbReference type="PROSITE" id="PS51891"/>
    </source>
</evidence>
<dbReference type="Proteomes" id="UP000042958">
    <property type="component" value="Unassembled WGS sequence"/>
</dbReference>
<dbReference type="Pfam" id="PF04828">
    <property type="entry name" value="GFA"/>
    <property type="match status" value="2"/>
</dbReference>
<keyword evidence="7" id="KW-1185">Reference proteome</keyword>
<feature type="domain" description="CENP-V/GFA" evidence="5">
    <location>
        <begin position="3"/>
        <end position="113"/>
    </location>
</feature>
<dbReference type="GO" id="GO:0046872">
    <property type="term" value="F:metal ion binding"/>
    <property type="evidence" value="ECO:0007669"/>
    <property type="project" value="UniProtKB-KW"/>
</dbReference>
<name>A0A0F7VA02_PENBI</name>
<keyword evidence="4" id="KW-0456">Lyase</keyword>
<comment type="similarity">
    <text evidence="1">Belongs to the Gfa family.</text>
</comment>